<accession>A0A5N7BNW4</accession>
<organism evidence="1 2">
    <name type="scientific">Aspergillus bertholletiae</name>
    <dbReference type="NCBI Taxonomy" id="1226010"/>
    <lineage>
        <taxon>Eukaryota</taxon>
        <taxon>Fungi</taxon>
        <taxon>Dikarya</taxon>
        <taxon>Ascomycota</taxon>
        <taxon>Pezizomycotina</taxon>
        <taxon>Eurotiomycetes</taxon>
        <taxon>Eurotiomycetidae</taxon>
        <taxon>Eurotiales</taxon>
        <taxon>Aspergillaceae</taxon>
        <taxon>Aspergillus</taxon>
        <taxon>Aspergillus subgen. Circumdati</taxon>
    </lineage>
</organism>
<evidence type="ECO:0000313" key="1">
    <source>
        <dbReference type="EMBL" id="KAE8383469.1"/>
    </source>
</evidence>
<name>A0A5N7BNW4_9EURO</name>
<dbReference type="AlphaFoldDB" id="A0A5N7BNW4"/>
<sequence length="83" mass="9109">MFDGRWYSSSQIDPKPQLVSPLDSFVDTKKVGLTHRHRKSTHGLTALAWQGLTGQTICGCPICLACFLGMSFAKPGASRRNLD</sequence>
<proteinExistence type="predicted"/>
<dbReference type="EMBL" id="ML736155">
    <property type="protein sequence ID" value="KAE8383469.1"/>
    <property type="molecule type" value="Genomic_DNA"/>
</dbReference>
<keyword evidence="2" id="KW-1185">Reference proteome</keyword>
<protein>
    <submittedName>
        <fullName evidence="1">Uncharacterized protein</fullName>
    </submittedName>
</protein>
<dbReference type="Proteomes" id="UP000326198">
    <property type="component" value="Unassembled WGS sequence"/>
</dbReference>
<reference evidence="1 2" key="1">
    <citation type="submission" date="2019-04" db="EMBL/GenBank/DDBJ databases">
        <title>Friends and foes A comparative genomics studyof 23 Aspergillus species from section Flavi.</title>
        <authorList>
            <consortium name="DOE Joint Genome Institute"/>
            <person name="Kjaerbolling I."/>
            <person name="Vesth T."/>
            <person name="Frisvad J.C."/>
            <person name="Nybo J.L."/>
            <person name="Theobald S."/>
            <person name="Kildgaard S."/>
            <person name="Isbrandt T."/>
            <person name="Kuo A."/>
            <person name="Sato A."/>
            <person name="Lyhne E.K."/>
            <person name="Kogle M.E."/>
            <person name="Wiebenga A."/>
            <person name="Kun R.S."/>
            <person name="Lubbers R.J."/>
            <person name="Makela M.R."/>
            <person name="Barry K."/>
            <person name="Chovatia M."/>
            <person name="Clum A."/>
            <person name="Daum C."/>
            <person name="Haridas S."/>
            <person name="He G."/>
            <person name="LaButti K."/>
            <person name="Lipzen A."/>
            <person name="Mondo S."/>
            <person name="Riley R."/>
            <person name="Salamov A."/>
            <person name="Simmons B.A."/>
            <person name="Magnuson J.K."/>
            <person name="Henrissat B."/>
            <person name="Mortensen U.H."/>
            <person name="Larsen T.O."/>
            <person name="Devries R.P."/>
            <person name="Grigoriev I.V."/>
            <person name="Machida M."/>
            <person name="Baker S.E."/>
            <person name="Andersen M.R."/>
        </authorList>
    </citation>
    <scope>NUCLEOTIDE SEQUENCE [LARGE SCALE GENOMIC DNA]</scope>
    <source>
        <strain evidence="1 2">IBT 29228</strain>
    </source>
</reference>
<gene>
    <name evidence="1" type="ORF">BDV26DRAFT_251792</name>
</gene>
<evidence type="ECO:0000313" key="2">
    <source>
        <dbReference type="Proteomes" id="UP000326198"/>
    </source>
</evidence>